<reference evidence="1" key="1">
    <citation type="submission" date="2023-03" db="EMBL/GenBank/DDBJ databases">
        <title>A Study on Prevalence and Characterization of Enterobacter cloacae strains in China.</title>
        <authorList>
            <person name="Zheng Z."/>
        </authorList>
    </citation>
    <scope>NUCLEOTIDE SEQUENCE</scope>
    <source>
        <strain evidence="1">EC77</strain>
    </source>
</reference>
<accession>A0AAW6NMD8</accession>
<comment type="caution">
    <text evidence="1">The sequence shown here is derived from an EMBL/GenBank/DDBJ whole genome shotgun (WGS) entry which is preliminary data.</text>
</comment>
<sequence>MQASDYLKMKFQSDRQLAIYGQQGVAGTWKALKGIGSDIYSGM</sequence>
<dbReference type="AlphaFoldDB" id="A0AAW6NMD8"/>
<protein>
    <submittedName>
        <fullName evidence="1">Uncharacterized protein</fullName>
    </submittedName>
</protein>
<dbReference type="RefSeq" id="WP_254912013.1">
    <property type="nucleotide sequence ID" value="NZ_CAIZTI010000011.1"/>
</dbReference>
<proteinExistence type="predicted"/>
<gene>
    <name evidence="1" type="ORF">P3S46_07690</name>
</gene>
<evidence type="ECO:0000313" key="2">
    <source>
        <dbReference type="Proteomes" id="UP001215180"/>
    </source>
</evidence>
<dbReference type="Proteomes" id="UP001215180">
    <property type="component" value="Unassembled WGS sequence"/>
</dbReference>
<name>A0AAW6NMD8_ENTCL</name>
<organism evidence="1 2">
    <name type="scientific">Enterobacter cloacae</name>
    <dbReference type="NCBI Taxonomy" id="550"/>
    <lineage>
        <taxon>Bacteria</taxon>
        <taxon>Pseudomonadati</taxon>
        <taxon>Pseudomonadota</taxon>
        <taxon>Gammaproteobacteria</taxon>
        <taxon>Enterobacterales</taxon>
        <taxon>Enterobacteriaceae</taxon>
        <taxon>Enterobacter</taxon>
        <taxon>Enterobacter cloacae complex</taxon>
    </lineage>
</organism>
<evidence type="ECO:0000313" key="1">
    <source>
        <dbReference type="EMBL" id="MDF3637083.1"/>
    </source>
</evidence>
<dbReference type="EMBL" id="JARJGR010000827">
    <property type="protein sequence ID" value="MDF3637083.1"/>
    <property type="molecule type" value="Genomic_DNA"/>
</dbReference>